<protein>
    <submittedName>
        <fullName evidence="8">Uncharacterized protein</fullName>
    </submittedName>
</protein>
<gene>
    <name evidence="8" type="ORF">VNO77_19988</name>
</gene>
<dbReference type="Proteomes" id="UP001367508">
    <property type="component" value="Unassembled WGS sequence"/>
</dbReference>
<evidence type="ECO:0000256" key="7">
    <source>
        <dbReference type="SAM" id="Phobius"/>
    </source>
</evidence>
<proteinExistence type="predicted"/>
<keyword evidence="9" id="KW-1185">Reference proteome</keyword>
<comment type="caution">
    <text evidence="8">The sequence shown here is derived from an EMBL/GenBank/DDBJ whole genome shotgun (WGS) entry which is preliminary data.</text>
</comment>
<dbReference type="Pfam" id="PF05631">
    <property type="entry name" value="MFS_5"/>
    <property type="match status" value="1"/>
</dbReference>
<evidence type="ECO:0000256" key="6">
    <source>
        <dbReference type="ARBA" id="ARBA00023136"/>
    </source>
</evidence>
<feature type="transmembrane region" description="Helical" evidence="7">
    <location>
        <begin position="30"/>
        <end position="51"/>
    </location>
</feature>
<dbReference type="InterPro" id="IPR008509">
    <property type="entry name" value="MOT2/MFSD5"/>
</dbReference>
<evidence type="ECO:0000256" key="5">
    <source>
        <dbReference type="ARBA" id="ARBA00022989"/>
    </source>
</evidence>
<name>A0AAN9LNM1_CANGL</name>
<dbReference type="PANTHER" id="PTHR23516">
    <property type="entry name" value="SAM (S-ADENOSYL METHIONINE) TRANSPORTER"/>
    <property type="match status" value="1"/>
</dbReference>
<evidence type="ECO:0000256" key="1">
    <source>
        <dbReference type="ARBA" id="ARBA00004651"/>
    </source>
</evidence>
<organism evidence="8 9">
    <name type="scientific">Canavalia gladiata</name>
    <name type="common">Sword bean</name>
    <name type="synonym">Dolichos gladiatus</name>
    <dbReference type="NCBI Taxonomy" id="3824"/>
    <lineage>
        <taxon>Eukaryota</taxon>
        <taxon>Viridiplantae</taxon>
        <taxon>Streptophyta</taxon>
        <taxon>Embryophyta</taxon>
        <taxon>Tracheophyta</taxon>
        <taxon>Spermatophyta</taxon>
        <taxon>Magnoliopsida</taxon>
        <taxon>eudicotyledons</taxon>
        <taxon>Gunneridae</taxon>
        <taxon>Pentapetalae</taxon>
        <taxon>rosids</taxon>
        <taxon>fabids</taxon>
        <taxon>Fabales</taxon>
        <taxon>Fabaceae</taxon>
        <taxon>Papilionoideae</taxon>
        <taxon>50 kb inversion clade</taxon>
        <taxon>NPAAA clade</taxon>
        <taxon>indigoferoid/millettioid clade</taxon>
        <taxon>Phaseoleae</taxon>
        <taxon>Canavalia</taxon>
    </lineage>
</organism>
<dbReference type="AlphaFoldDB" id="A0AAN9LNM1"/>
<evidence type="ECO:0000256" key="4">
    <source>
        <dbReference type="ARBA" id="ARBA00022692"/>
    </source>
</evidence>
<accession>A0AAN9LNM1</accession>
<keyword evidence="2" id="KW-0813">Transport</keyword>
<evidence type="ECO:0000313" key="8">
    <source>
        <dbReference type="EMBL" id="KAK7339327.1"/>
    </source>
</evidence>
<keyword evidence="5 7" id="KW-1133">Transmembrane helix</keyword>
<keyword evidence="4 7" id="KW-0812">Transmembrane</keyword>
<evidence type="ECO:0000313" key="9">
    <source>
        <dbReference type="Proteomes" id="UP001367508"/>
    </source>
</evidence>
<reference evidence="8 9" key="1">
    <citation type="submission" date="2024-01" db="EMBL/GenBank/DDBJ databases">
        <title>The genomes of 5 underutilized Papilionoideae crops provide insights into root nodulation and disease resistanc.</title>
        <authorList>
            <person name="Jiang F."/>
        </authorList>
    </citation>
    <scope>NUCLEOTIDE SEQUENCE [LARGE SCALE GENOMIC DNA]</scope>
    <source>
        <strain evidence="8">LVBAO_FW01</strain>
        <tissue evidence="8">Leaves</tissue>
    </source>
</reference>
<comment type="subcellular location">
    <subcellularLocation>
        <location evidence="1">Cell membrane</location>
        <topology evidence="1">Multi-pass membrane protein</topology>
    </subcellularLocation>
</comment>
<dbReference type="EMBL" id="JAYMYQ010000004">
    <property type="protein sequence ID" value="KAK7339327.1"/>
    <property type="molecule type" value="Genomic_DNA"/>
</dbReference>
<keyword evidence="3" id="KW-1003">Cell membrane</keyword>
<sequence length="155" mass="17811">MAMAALEFSKNIKAPVSISPTFSTFKNNYLTVYSLMMAGEYIWNLGLLLSFSRKAIIGILKVRQLFMNGFGSLRLFEIIMGSLANKQGRRIAYDWPYNPHFELHHQILSPIQSLDIGPCFMSNFHFSSAFKHLEYGIVAEFFKKGNHWHSQGSYF</sequence>
<dbReference type="GO" id="GO:0005886">
    <property type="term" value="C:plasma membrane"/>
    <property type="evidence" value="ECO:0007669"/>
    <property type="project" value="UniProtKB-SubCell"/>
</dbReference>
<evidence type="ECO:0000256" key="2">
    <source>
        <dbReference type="ARBA" id="ARBA00022448"/>
    </source>
</evidence>
<dbReference type="PANTHER" id="PTHR23516:SF1">
    <property type="entry name" value="MOLYBDATE-ANION TRANSPORTER"/>
    <property type="match status" value="1"/>
</dbReference>
<keyword evidence="6 7" id="KW-0472">Membrane</keyword>
<evidence type="ECO:0000256" key="3">
    <source>
        <dbReference type="ARBA" id="ARBA00022475"/>
    </source>
</evidence>
<dbReference type="GO" id="GO:0015098">
    <property type="term" value="F:molybdate ion transmembrane transporter activity"/>
    <property type="evidence" value="ECO:0007669"/>
    <property type="project" value="InterPro"/>
</dbReference>